<accession>B9XHK9</accession>
<dbReference type="InterPro" id="IPR011006">
    <property type="entry name" value="CheY-like_superfamily"/>
</dbReference>
<protein>
    <submittedName>
        <fullName evidence="6">Two component transcriptional regulator, LuxR family</fullName>
    </submittedName>
</protein>
<dbReference type="InterPro" id="IPR001789">
    <property type="entry name" value="Sig_transdc_resp-reg_receiver"/>
</dbReference>
<feature type="domain" description="HTH luxR-type" evidence="4">
    <location>
        <begin position="144"/>
        <end position="209"/>
    </location>
</feature>
<dbReference type="SUPFAM" id="SSF52172">
    <property type="entry name" value="CheY-like"/>
    <property type="match status" value="1"/>
</dbReference>
<dbReference type="InterPro" id="IPR016032">
    <property type="entry name" value="Sig_transdc_resp-reg_C-effctor"/>
</dbReference>
<feature type="domain" description="Response regulatory" evidence="5">
    <location>
        <begin position="4"/>
        <end position="120"/>
    </location>
</feature>
<evidence type="ECO:0000313" key="6">
    <source>
        <dbReference type="EMBL" id="EEF60587.1"/>
    </source>
</evidence>
<evidence type="ECO:0000259" key="5">
    <source>
        <dbReference type="PROSITE" id="PS50110"/>
    </source>
</evidence>
<dbReference type="OrthoDB" id="190609at2"/>
<name>B9XHK9_PEDPL</name>
<sequence>MKRRVAVVEDNQRLRRQLLQILSQFEDIECVGNYGSGEEALEQIPHKNPEVVLMDIKLPKMSGIECVHELKKIMPLVQIIIVTVYEDSECIFDAIKAGANGYLIKSGPPERLIEGIRDIASGGSPMSGHIARKVVGYFRTLGPATGKAKPLAPREEQVLTLLASGYLYKEIGAKLGLSVETVRTYVKNACTKMHVRSRIEAVAKYCGKH</sequence>
<comment type="caution">
    <text evidence="6">The sequence shown here is derived from an EMBL/GenBank/DDBJ whole genome shotgun (WGS) entry which is preliminary data.</text>
</comment>
<dbReference type="SMART" id="SM00448">
    <property type="entry name" value="REC"/>
    <property type="match status" value="1"/>
</dbReference>
<dbReference type="CDD" id="cd17535">
    <property type="entry name" value="REC_NarL-like"/>
    <property type="match status" value="1"/>
</dbReference>
<dbReference type="Pfam" id="PF00072">
    <property type="entry name" value="Response_reg"/>
    <property type="match status" value="1"/>
</dbReference>
<evidence type="ECO:0000256" key="2">
    <source>
        <dbReference type="ARBA" id="ARBA00023125"/>
    </source>
</evidence>
<dbReference type="GO" id="GO:0006355">
    <property type="term" value="P:regulation of DNA-templated transcription"/>
    <property type="evidence" value="ECO:0007669"/>
    <property type="project" value="InterPro"/>
</dbReference>
<dbReference type="InterPro" id="IPR000792">
    <property type="entry name" value="Tscrpt_reg_LuxR_C"/>
</dbReference>
<evidence type="ECO:0000313" key="7">
    <source>
        <dbReference type="Proteomes" id="UP000003688"/>
    </source>
</evidence>
<dbReference type="RefSeq" id="WP_007415303.1">
    <property type="nucleotide sequence ID" value="NZ_ABOX02000015.1"/>
</dbReference>
<dbReference type="InterPro" id="IPR039420">
    <property type="entry name" value="WalR-like"/>
</dbReference>
<dbReference type="PANTHER" id="PTHR43214">
    <property type="entry name" value="TWO-COMPONENT RESPONSE REGULATOR"/>
    <property type="match status" value="1"/>
</dbReference>
<dbReference type="PROSITE" id="PS00622">
    <property type="entry name" value="HTH_LUXR_1"/>
    <property type="match status" value="1"/>
</dbReference>
<dbReference type="GO" id="GO:0003677">
    <property type="term" value="F:DNA binding"/>
    <property type="evidence" value="ECO:0007669"/>
    <property type="project" value="UniProtKB-KW"/>
</dbReference>
<dbReference type="CDD" id="cd06170">
    <property type="entry name" value="LuxR_C_like"/>
    <property type="match status" value="1"/>
</dbReference>
<keyword evidence="1 3" id="KW-0597">Phosphoprotein</keyword>
<dbReference type="SMART" id="SM00421">
    <property type="entry name" value="HTH_LUXR"/>
    <property type="match status" value="1"/>
</dbReference>
<organism evidence="6 7">
    <name type="scientific">Pedosphaera parvula (strain Ellin514)</name>
    <dbReference type="NCBI Taxonomy" id="320771"/>
    <lineage>
        <taxon>Bacteria</taxon>
        <taxon>Pseudomonadati</taxon>
        <taxon>Verrucomicrobiota</taxon>
        <taxon>Pedosphaerae</taxon>
        <taxon>Pedosphaerales</taxon>
        <taxon>Pedosphaeraceae</taxon>
        <taxon>Pedosphaera</taxon>
    </lineage>
</organism>
<dbReference type="PROSITE" id="PS50110">
    <property type="entry name" value="RESPONSE_REGULATORY"/>
    <property type="match status" value="1"/>
</dbReference>
<evidence type="ECO:0000256" key="1">
    <source>
        <dbReference type="ARBA" id="ARBA00022553"/>
    </source>
</evidence>
<evidence type="ECO:0000256" key="3">
    <source>
        <dbReference type="PROSITE-ProRule" id="PRU00169"/>
    </source>
</evidence>
<dbReference type="Gene3D" id="3.40.50.2300">
    <property type="match status" value="1"/>
</dbReference>
<dbReference type="SUPFAM" id="SSF46894">
    <property type="entry name" value="C-terminal effector domain of the bipartite response regulators"/>
    <property type="match status" value="1"/>
</dbReference>
<dbReference type="Proteomes" id="UP000003688">
    <property type="component" value="Unassembled WGS sequence"/>
</dbReference>
<dbReference type="GO" id="GO:0000160">
    <property type="term" value="P:phosphorelay signal transduction system"/>
    <property type="evidence" value="ECO:0007669"/>
    <property type="project" value="InterPro"/>
</dbReference>
<reference evidence="6 7" key="1">
    <citation type="journal article" date="2011" name="J. Bacteriol.">
        <title>Genome sequence of 'Pedosphaera parvula' Ellin514, an aerobic Verrucomicrobial isolate from pasture soil.</title>
        <authorList>
            <person name="Kant R."/>
            <person name="van Passel M.W."/>
            <person name="Sangwan P."/>
            <person name="Palva A."/>
            <person name="Lucas S."/>
            <person name="Copeland A."/>
            <person name="Lapidus A."/>
            <person name="Glavina Del Rio T."/>
            <person name="Dalin E."/>
            <person name="Tice H."/>
            <person name="Bruce D."/>
            <person name="Goodwin L."/>
            <person name="Pitluck S."/>
            <person name="Chertkov O."/>
            <person name="Larimer F.W."/>
            <person name="Land M.L."/>
            <person name="Hauser L."/>
            <person name="Brettin T.S."/>
            <person name="Detter J.C."/>
            <person name="Han S."/>
            <person name="de Vos W.M."/>
            <person name="Janssen P.H."/>
            <person name="Smidt H."/>
        </authorList>
    </citation>
    <scope>NUCLEOTIDE SEQUENCE [LARGE SCALE GENOMIC DNA]</scope>
    <source>
        <strain evidence="6 7">Ellin514</strain>
    </source>
</reference>
<dbReference type="InterPro" id="IPR058245">
    <property type="entry name" value="NreC/VraR/RcsB-like_REC"/>
</dbReference>
<gene>
    <name evidence="6" type="ORF">Cflav_PD6177</name>
</gene>
<dbReference type="PRINTS" id="PR00038">
    <property type="entry name" value="HTHLUXR"/>
</dbReference>
<evidence type="ECO:0000259" key="4">
    <source>
        <dbReference type="PROSITE" id="PS50043"/>
    </source>
</evidence>
<keyword evidence="2" id="KW-0238">DNA-binding</keyword>
<feature type="modified residue" description="4-aspartylphosphate" evidence="3">
    <location>
        <position position="55"/>
    </location>
</feature>
<dbReference type="AlphaFoldDB" id="B9XHK9"/>
<dbReference type="PROSITE" id="PS50043">
    <property type="entry name" value="HTH_LUXR_2"/>
    <property type="match status" value="1"/>
</dbReference>
<keyword evidence="7" id="KW-1185">Reference proteome</keyword>
<dbReference type="STRING" id="320771.Cflav_PD6177"/>
<dbReference type="EMBL" id="ABOX02000015">
    <property type="protein sequence ID" value="EEF60587.1"/>
    <property type="molecule type" value="Genomic_DNA"/>
</dbReference>
<dbReference type="Pfam" id="PF00196">
    <property type="entry name" value="GerE"/>
    <property type="match status" value="1"/>
</dbReference>
<dbReference type="PANTHER" id="PTHR43214:SF43">
    <property type="entry name" value="TWO-COMPONENT RESPONSE REGULATOR"/>
    <property type="match status" value="1"/>
</dbReference>
<proteinExistence type="predicted"/>